<evidence type="ECO:0000256" key="6">
    <source>
        <dbReference type="SAM" id="Phobius"/>
    </source>
</evidence>
<feature type="active site" evidence="5">
    <location>
        <position position="171"/>
    </location>
</feature>
<evidence type="ECO:0000313" key="9">
    <source>
        <dbReference type="Proteomes" id="UP000601435"/>
    </source>
</evidence>
<evidence type="ECO:0000256" key="4">
    <source>
        <dbReference type="ARBA" id="ARBA00022801"/>
    </source>
</evidence>
<dbReference type="AlphaFoldDB" id="A0A812MBN2"/>
<dbReference type="GO" id="GO:0004190">
    <property type="term" value="F:aspartic-type endopeptidase activity"/>
    <property type="evidence" value="ECO:0007669"/>
    <property type="project" value="InterPro"/>
</dbReference>
<keyword evidence="9" id="KW-1185">Reference proteome</keyword>
<feature type="domain" description="Peptidase A1" evidence="7">
    <location>
        <begin position="152"/>
        <end position="484"/>
    </location>
</feature>
<dbReference type="PANTHER" id="PTHR13683">
    <property type="entry name" value="ASPARTYL PROTEASES"/>
    <property type="match status" value="1"/>
</dbReference>
<evidence type="ECO:0000313" key="8">
    <source>
        <dbReference type="EMBL" id="CAE7263654.1"/>
    </source>
</evidence>
<sequence>MELEQVPVPLELLLDVLELPGNKLQEELIAELQRRVVASLQGNEPLVPIETAVALACGRRSVPCPKDSELWGGLAENIALQLTSKRQVDIFDGCRPREDLWNAVSQLKVGTWQSLELQIRRPSAYLSRSLYDADKRIESARLYGDVASYQYYYVDLLVGTPVPQRTSVIADTGSTICAFTCTGCSMCGQHLDANFDFSKSKTAEWVKCSRRACDSCRMNYCAYRQSYTEGSSIEGYRFTDYVSLGDEFQQNPPVKVQMGCHSRETKLFVTQKANGIFGLAPSKDRMTTILMNIFKDKAHVNAAVFAMCLSSQGGLLTVGGFNQSLNTATVQWIPLTLHGFYSVSLLKMIVEGPGGSELSGGFGHTIVDSGTTYTYLPDGLYRQLKEAVKSYCKQHNGCAAKGTSGTCWTVPGGSLSSFPPIRVVFQGGVSANWYPSSYLYRRSGELYCLGFESNGAARQTVLGATWMIGRNVIFDTESPKLGLADASCPSFVERPPGPTKTVVLGESSSPRGSQAVYKDHRFRPPIAIPDITAATLFMLTAFMLMTLGLCL</sequence>
<keyword evidence="6" id="KW-0812">Transmembrane</keyword>
<evidence type="ECO:0000256" key="1">
    <source>
        <dbReference type="ARBA" id="ARBA00007447"/>
    </source>
</evidence>
<keyword evidence="2" id="KW-0645">Protease</keyword>
<proteinExistence type="inferred from homology"/>
<dbReference type="PANTHER" id="PTHR13683:SF375">
    <property type="entry name" value="PEPTIDASE A1 DOMAIN-CONTAINING PROTEIN"/>
    <property type="match status" value="1"/>
</dbReference>
<dbReference type="Pfam" id="PF00026">
    <property type="entry name" value="Asp"/>
    <property type="match status" value="1"/>
</dbReference>
<evidence type="ECO:0000256" key="3">
    <source>
        <dbReference type="ARBA" id="ARBA00022729"/>
    </source>
</evidence>
<dbReference type="OrthoDB" id="2747330at2759"/>
<dbReference type="InterPro" id="IPR001461">
    <property type="entry name" value="Aspartic_peptidase_A1"/>
</dbReference>
<organism evidence="8 9">
    <name type="scientific">Symbiodinium necroappetens</name>
    <dbReference type="NCBI Taxonomy" id="1628268"/>
    <lineage>
        <taxon>Eukaryota</taxon>
        <taxon>Sar</taxon>
        <taxon>Alveolata</taxon>
        <taxon>Dinophyceae</taxon>
        <taxon>Suessiales</taxon>
        <taxon>Symbiodiniaceae</taxon>
        <taxon>Symbiodinium</taxon>
    </lineage>
</organism>
<dbReference type="PROSITE" id="PS51767">
    <property type="entry name" value="PEPTIDASE_A1"/>
    <property type="match status" value="1"/>
</dbReference>
<dbReference type="GO" id="GO:0006508">
    <property type="term" value="P:proteolysis"/>
    <property type="evidence" value="ECO:0007669"/>
    <property type="project" value="UniProtKB-KW"/>
</dbReference>
<accession>A0A812MBN2</accession>
<evidence type="ECO:0000256" key="2">
    <source>
        <dbReference type="ARBA" id="ARBA00022670"/>
    </source>
</evidence>
<comment type="caution">
    <text evidence="8">The sequence shown here is derived from an EMBL/GenBank/DDBJ whole genome shotgun (WGS) entry which is preliminary data.</text>
</comment>
<feature type="transmembrane region" description="Helical" evidence="6">
    <location>
        <begin position="531"/>
        <end position="550"/>
    </location>
</feature>
<protein>
    <submittedName>
        <fullName evidence="8">A39 protein</fullName>
    </submittedName>
</protein>
<keyword evidence="4" id="KW-0378">Hydrolase</keyword>
<gene>
    <name evidence="8" type="primary">A39</name>
    <name evidence="8" type="ORF">SNEC2469_LOCUS6111</name>
</gene>
<comment type="similarity">
    <text evidence="1">Belongs to the peptidase A1 family.</text>
</comment>
<keyword evidence="6" id="KW-1133">Transmembrane helix</keyword>
<feature type="non-terminal residue" evidence="8">
    <location>
        <position position="1"/>
    </location>
</feature>
<evidence type="ECO:0000256" key="5">
    <source>
        <dbReference type="PIRSR" id="PIRSR601461-1"/>
    </source>
</evidence>
<dbReference type="InterPro" id="IPR033121">
    <property type="entry name" value="PEPTIDASE_A1"/>
</dbReference>
<keyword evidence="6" id="KW-0472">Membrane</keyword>
<name>A0A812MBN2_9DINO</name>
<keyword evidence="3" id="KW-0732">Signal</keyword>
<reference evidence="8" key="1">
    <citation type="submission" date="2021-02" db="EMBL/GenBank/DDBJ databases">
        <authorList>
            <person name="Dougan E. K."/>
            <person name="Rhodes N."/>
            <person name="Thang M."/>
            <person name="Chan C."/>
        </authorList>
    </citation>
    <scope>NUCLEOTIDE SEQUENCE</scope>
</reference>
<dbReference type="EMBL" id="CAJNJA010010886">
    <property type="protein sequence ID" value="CAE7263654.1"/>
    <property type="molecule type" value="Genomic_DNA"/>
</dbReference>
<feature type="active site" evidence="5">
    <location>
        <position position="368"/>
    </location>
</feature>
<dbReference type="Gene3D" id="2.40.70.10">
    <property type="entry name" value="Acid Proteases"/>
    <property type="match status" value="2"/>
</dbReference>
<evidence type="ECO:0000259" key="7">
    <source>
        <dbReference type="PROSITE" id="PS51767"/>
    </source>
</evidence>
<dbReference type="Proteomes" id="UP000601435">
    <property type="component" value="Unassembled WGS sequence"/>
</dbReference>
<dbReference type="SUPFAM" id="SSF50630">
    <property type="entry name" value="Acid proteases"/>
    <property type="match status" value="1"/>
</dbReference>
<dbReference type="InterPro" id="IPR021109">
    <property type="entry name" value="Peptidase_aspartic_dom_sf"/>
</dbReference>